<gene>
    <name evidence="2" type="ORF">OFUS_LOCUS13293</name>
</gene>
<evidence type="ECO:0000313" key="2">
    <source>
        <dbReference type="EMBL" id="CAH1787642.1"/>
    </source>
</evidence>
<proteinExistence type="predicted"/>
<name>A0A8S4P391_OWEFU</name>
<feature type="signal peptide" evidence="1">
    <location>
        <begin position="1"/>
        <end position="18"/>
    </location>
</feature>
<evidence type="ECO:0000313" key="3">
    <source>
        <dbReference type="Proteomes" id="UP000749559"/>
    </source>
</evidence>
<sequence length="99" mass="11639">MTHLCFILYALFQGLSETSRTEKKNKNNLVQKYLLLMLCLHVKISMDVSRKYTGQHKIQGVQKKRNPKKSLYLGKYLSICVHFFRKERRDYVCIAPAVS</sequence>
<dbReference type="AlphaFoldDB" id="A0A8S4P391"/>
<protein>
    <recommendedName>
        <fullName evidence="4">Secreted protein</fullName>
    </recommendedName>
</protein>
<dbReference type="Proteomes" id="UP000749559">
    <property type="component" value="Unassembled WGS sequence"/>
</dbReference>
<reference evidence="2" key="1">
    <citation type="submission" date="2022-03" db="EMBL/GenBank/DDBJ databases">
        <authorList>
            <person name="Martin C."/>
        </authorList>
    </citation>
    <scope>NUCLEOTIDE SEQUENCE</scope>
</reference>
<keyword evidence="3" id="KW-1185">Reference proteome</keyword>
<organism evidence="2 3">
    <name type="scientific">Owenia fusiformis</name>
    <name type="common">Polychaete worm</name>
    <dbReference type="NCBI Taxonomy" id="6347"/>
    <lineage>
        <taxon>Eukaryota</taxon>
        <taxon>Metazoa</taxon>
        <taxon>Spiralia</taxon>
        <taxon>Lophotrochozoa</taxon>
        <taxon>Annelida</taxon>
        <taxon>Polychaeta</taxon>
        <taxon>Sedentaria</taxon>
        <taxon>Canalipalpata</taxon>
        <taxon>Sabellida</taxon>
        <taxon>Oweniida</taxon>
        <taxon>Oweniidae</taxon>
        <taxon>Owenia</taxon>
    </lineage>
</organism>
<evidence type="ECO:0008006" key="4">
    <source>
        <dbReference type="Google" id="ProtNLM"/>
    </source>
</evidence>
<evidence type="ECO:0000256" key="1">
    <source>
        <dbReference type="SAM" id="SignalP"/>
    </source>
</evidence>
<dbReference type="EMBL" id="CAIIXF020000006">
    <property type="protein sequence ID" value="CAH1787642.1"/>
    <property type="molecule type" value="Genomic_DNA"/>
</dbReference>
<feature type="chain" id="PRO_5035763034" description="Secreted protein" evidence="1">
    <location>
        <begin position="19"/>
        <end position="99"/>
    </location>
</feature>
<keyword evidence="1" id="KW-0732">Signal</keyword>
<comment type="caution">
    <text evidence="2">The sequence shown here is derived from an EMBL/GenBank/DDBJ whole genome shotgun (WGS) entry which is preliminary data.</text>
</comment>
<accession>A0A8S4P391</accession>